<feature type="domain" description="Cupin type-2" evidence="3">
    <location>
        <begin position="74"/>
        <end position="141"/>
    </location>
</feature>
<evidence type="ECO:0000256" key="2">
    <source>
        <dbReference type="SAM" id="SignalP"/>
    </source>
</evidence>
<reference evidence="4 5" key="1">
    <citation type="journal article" date="2019" name="Int. J. Syst. Evol. Microbiol.">
        <title>The Global Catalogue of Microorganisms (GCM) 10K type strain sequencing project: providing services to taxonomists for standard genome sequencing and annotation.</title>
        <authorList>
            <consortium name="The Broad Institute Genomics Platform"/>
            <consortium name="The Broad Institute Genome Sequencing Center for Infectious Disease"/>
            <person name="Wu L."/>
            <person name="Ma J."/>
        </authorList>
    </citation>
    <scope>NUCLEOTIDE SEQUENCE [LARGE SCALE GENOMIC DNA]</scope>
    <source>
        <strain evidence="4 5">JCM 15089</strain>
    </source>
</reference>
<dbReference type="Gene3D" id="2.60.120.10">
    <property type="entry name" value="Jelly Rolls"/>
    <property type="match status" value="1"/>
</dbReference>
<dbReference type="EMBL" id="BAAADD010000006">
    <property type="protein sequence ID" value="GAA0575537.1"/>
    <property type="molecule type" value="Genomic_DNA"/>
</dbReference>
<evidence type="ECO:0000259" key="3">
    <source>
        <dbReference type="Pfam" id="PF07883"/>
    </source>
</evidence>
<dbReference type="InterPro" id="IPR051610">
    <property type="entry name" value="GPI/OXD"/>
</dbReference>
<keyword evidence="5" id="KW-1185">Reference proteome</keyword>
<dbReference type="InterPro" id="IPR011051">
    <property type="entry name" value="RmlC_Cupin_sf"/>
</dbReference>
<dbReference type="Pfam" id="PF07883">
    <property type="entry name" value="Cupin_2"/>
    <property type="match status" value="1"/>
</dbReference>
<dbReference type="InterPro" id="IPR014710">
    <property type="entry name" value="RmlC-like_jellyroll"/>
</dbReference>
<accession>A0ABN1EVD5</accession>
<dbReference type="RefSeq" id="WP_166935518.1">
    <property type="nucleotide sequence ID" value="NZ_BAAADD010000006.1"/>
</dbReference>
<feature type="signal peptide" evidence="2">
    <location>
        <begin position="1"/>
        <end position="27"/>
    </location>
</feature>
<gene>
    <name evidence="4" type="ORF">GCM10008942_25500</name>
</gene>
<dbReference type="CDD" id="cd02208">
    <property type="entry name" value="cupin_RmlC-like"/>
    <property type="match status" value="1"/>
</dbReference>
<dbReference type="Proteomes" id="UP001499951">
    <property type="component" value="Unassembled WGS sequence"/>
</dbReference>
<proteinExistence type="predicted"/>
<evidence type="ECO:0000256" key="1">
    <source>
        <dbReference type="ARBA" id="ARBA00022723"/>
    </source>
</evidence>
<dbReference type="PANTHER" id="PTHR35848:SF6">
    <property type="entry name" value="CUPIN TYPE-2 DOMAIN-CONTAINING PROTEIN"/>
    <property type="match status" value="1"/>
</dbReference>
<organism evidence="4 5">
    <name type="scientific">Rhizomicrobium electricum</name>
    <dbReference type="NCBI Taxonomy" id="480070"/>
    <lineage>
        <taxon>Bacteria</taxon>
        <taxon>Pseudomonadati</taxon>
        <taxon>Pseudomonadota</taxon>
        <taxon>Alphaproteobacteria</taxon>
        <taxon>Micropepsales</taxon>
        <taxon>Micropepsaceae</taxon>
        <taxon>Rhizomicrobium</taxon>
    </lineage>
</organism>
<evidence type="ECO:0000313" key="5">
    <source>
        <dbReference type="Proteomes" id="UP001499951"/>
    </source>
</evidence>
<comment type="caution">
    <text evidence="4">The sequence shown here is derived from an EMBL/GenBank/DDBJ whole genome shotgun (WGS) entry which is preliminary data.</text>
</comment>
<dbReference type="PANTHER" id="PTHR35848">
    <property type="entry name" value="OXALATE-BINDING PROTEIN"/>
    <property type="match status" value="1"/>
</dbReference>
<sequence>MENLDRRNLFAVFSALAAAGLAGSAGAAEPTLSQSKVLRYADLPVRKFANGSEQRRVLIGTLPTGEFLEVHETLMPAGETPHPPHKHPNSEMLFIQTGAVEYIDETGKHIPVGPGDIVFTASNQMHGLVNTGSTPATYIVVSVSTQLPEG</sequence>
<keyword evidence="1" id="KW-0479">Metal-binding</keyword>
<protein>
    <recommendedName>
        <fullName evidence="3">Cupin type-2 domain-containing protein</fullName>
    </recommendedName>
</protein>
<feature type="chain" id="PRO_5045908994" description="Cupin type-2 domain-containing protein" evidence="2">
    <location>
        <begin position="28"/>
        <end position="150"/>
    </location>
</feature>
<name>A0ABN1EVD5_9PROT</name>
<dbReference type="InterPro" id="IPR013096">
    <property type="entry name" value="Cupin_2"/>
</dbReference>
<dbReference type="SUPFAM" id="SSF51182">
    <property type="entry name" value="RmlC-like cupins"/>
    <property type="match status" value="1"/>
</dbReference>
<keyword evidence="2" id="KW-0732">Signal</keyword>
<evidence type="ECO:0000313" key="4">
    <source>
        <dbReference type="EMBL" id="GAA0575537.1"/>
    </source>
</evidence>